<feature type="transmembrane region" description="Helical" evidence="1">
    <location>
        <begin position="15"/>
        <end position="34"/>
    </location>
</feature>
<dbReference type="Proteomes" id="UP000828390">
    <property type="component" value="Unassembled WGS sequence"/>
</dbReference>
<evidence type="ECO:0000313" key="2">
    <source>
        <dbReference type="EMBL" id="KAH3777752.1"/>
    </source>
</evidence>
<dbReference type="EMBL" id="JAIWYP010000009">
    <property type="protein sequence ID" value="KAH3777752.1"/>
    <property type="molecule type" value="Genomic_DNA"/>
</dbReference>
<gene>
    <name evidence="2" type="ORF">DPMN_179200</name>
</gene>
<keyword evidence="3" id="KW-1185">Reference proteome</keyword>
<proteinExistence type="predicted"/>
<protein>
    <submittedName>
        <fullName evidence="2">Uncharacterized protein</fullName>
    </submittedName>
</protein>
<reference evidence="2" key="2">
    <citation type="submission" date="2020-11" db="EMBL/GenBank/DDBJ databases">
        <authorList>
            <person name="McCartney M.A."/>
            <person name="Auch B."/>
            <person name="Kono T."/>
            <person name="Mallez S."/>
            <person name="Becker A."/>
            <person name="Gohl D.M."/>
            <person name="Silverstein K.A.T."/>
            <person name="Koren S."/>
            <person name="Bechman K.B."/>
            <person name="Herman A."/>
            <person name="Abrahante J.E."/>
            <person name="Garbe J."/>
        </authorList>
    </citation>
    <scope>NUCLEOTIDE SEQUENCE</scope>
    <source>
        <strain evidence="2">Duluth1</strain>
        <tissue evidence="2">Whole animal</tissue>
    </source>
</reference>
<keyword evidence="1" id="KW-0472">Membrane</keyword>
<comment type="caution">
    <text evidence="2">The sequence shown here is derived from an EMBL/GenBank/DDBJ whole genome shotgun (WGS) entry which is preliminary data.</text>
</comment>
<sequence length="108" mass="12184">MMFKKNWEGEGGGKGFWVGAWGIVWVESIVVFSVKGAIIMSKCLIQWSALVYRLGSCWTQRVMAEQLSLKYVVEECESEDPKEAGSDEEEANLDEDEINKKVVLCSKD</sequence>
<organism evidence="2 3">
    <name type="scientific">Dreissena polymorpha</name>
    <name type="common">Zebra mussel</name>
    <name type="synonym">Mytilus polymorpha</name>
    <dbReference type="NCBI Taxonomy" id="45954"/>
    <lineage>
        <taxon>Eukaryota</taxon>
        <taxon>Metazoa</taxon>
        <taxon>Spiralia</taxon>
        <taxon>Lophotrochozoa</taxon>
        <taxon>Mollusca</taxon>
        <taxon>Bivalvia</taxon>
        <taxon>Autobranchia</taxon>
        <taxon>Heteroconchia</taxon>
        <taxon>Euheterodonta</taxon>
        <taxon>Imparidentia</taxon>
        <taxon>Neoheterodontei</taxon>
        <taxon>Myida</taxon>
        <taxon>Dreissenoidea</taxon>
        <taxon>Dreissenidae</taxon>
        <taxon>Dreissena</taxon>
    </lineage>
</organism>
<keyword evidence="1" id="KW-1133">Transmembrane helix</keyword>
<evidence type="ECO:0000313" key="3">
    <source>
        <dbReference type="Proteomes" id="UP000828390"/>
    </source>
</evidence>
<keyword evidence="1" id="KW-0812">Transmembrane</keyword>
<name>A0A9D4EGP7_DREPO</name>
<reference evidence="2" key="1">
    <citation type="journal article" date="2019" name="bioRxiv">
        <title>The Genome of the Zebra Mussel, Dreissena polymorpha: A Resource for Invasive Species Research.</title>
        <authorList>
            <person name="McCartney M.A."/>
            <person name="Auch B."/>
            <person name="Kono T."/>
            <person name="Mallez S."/>
            <person name="Zhang Y."/>
            <person name="Obille A."/>
            <person name="Becker A."/>
            <person name="Abrahante J.E."/>
            <person name="Garbe J."/>
            <person name="Badalamenti J.P."/>
            <person name="Herman A."/>
            <person name="Mangelson H."/>
            <person name="Liachko I."/>
            <person name="Sullivan S."/>
            <person name="Sone E.D."/>
            <person name="Koren S."/>
            <person name="Silverstein K.A.T."/>
            <person name="Beckman K.B."/>
            <person name="Gohl D.M."/>
        </authorList>
    </citation>
    <scope>NUCLEOTIDE SEQUENCE</scope>
    <source>
        <strain evidence="2">Duluth1</strain>
        <tissue evidence="2">Whole animal</tissue>
    </source>
</reference>
<accession>A0A9D4EGP7</accession>
<dbReference type="AlphaFoldDB" id="A0A9D4EGP7"/>
<evidence type="ECO:0000256" key="1">
    <source>
        <dbReference type="SAM" id="Phobius"/>
    </source>
</evidence>